<evidence type="ECO:0000313" key="3">
    <source>
        <dbReference type="Proteomes" id="UP000887159"/>
    </source>
</evidence>
<reference evidence="2" key="1">
    <citation type="submission" date="2020-08" db="EMBL/GenBank/DDBJ databases">
        <title>Multicomponent nature underlies the extraordinary mechanical properties of spider dragline silk.</title>
        <authorList>
            <person name="Kono N."/>
            <person name="Nakamura H."/>
            <person name="Mori M."/>
            <person name="Yoshida Y."/>
            <person name="Ohtoshi R."/>
            <person name="Malay A.D."/>
            <person name="Moran D.A.P."/>
            <person name="Tomita M."/>
            <person name="Numata K."/>
            <person name="Arakawa K."/>
        </authorList>
    </citation>
    <scope>NUCLEOTIDE SEQUENCE</scope>
</reference>
<keyword evidence="1" id="KW-0812">Transmembrane</keyword>
<keyword evidence="3" id="KW-1185">Reference proteome</keyword>
<organism evidence="2 3">
    <name type="scientific">Trichonephila clavipes</name>
    <name type="common">Golden silk orbweaver</name>
    <name type="synonym">Nephila clavipes</name>
    <dbReference type="NCBI Taxonomy" id="2585209"/>
    <lineage>
        <taxon>Eukaryota</taxon>
        <taxon>Metazoa</taxon>
        <taxon>Ecdysozoa</taxon>
        <taxon>Arthropoda</taxon>
        <taxon>Chelicerata</taxon>
        <taxon>Arachnida</taxon>
        <taxon>Araneae</taxon>
        <taxon>Araneomorphae</taxon>
        <taxon>Entelegynae</taxon>
        <taxon>Araneoidea</taxon>
        <taxon>Nephilidae</taxon>
        <taxon>Trichonephila</taxon>
    </lineage>
</organism>
<keyword evidence="1" id="KW-0472">Membrane</keyword>
<dbReference type="AlphaFoldDB" id="A0A8X6SMW0"/>
<feature type="transmembrane region" description="Helical" evidence="1">
    <location>
        <begin position="94"/>
        <end position="115"/>
    </location>
</feature>
<evidence type="ECO:0000256" key="1">
    <source>
        <dbReference type="SAM" id="Phobius"/>
    </source>
</evidence>
<dbReference type="Proteomes" id="UP000887159">
    <property type="component" value="Unassembled WGS sequence"/>
</dbReference>
<dbReference type="EMBL" id="BMAU01021309">
    <property type="protein sequence ID" value="GFY11937.1"/>
    <property type="molecule type" value="Genomic_DNA"/>
</dbReference>
<comment type="caution">
    <text evidence="2">The sequence shown here is derived from an EMBL/GenBank/DDBJ whole genome shotgun (WGS) entry which is preliminary data.</text>
</comment>
<accession>A0A8X6SMW0</accession>
<protein>
    <submittedName>
        <fullName evidence="2">Uncharacterized protein</fullName>
    </submittedName>
</protein>
<proteinExistence type="predicted"/>
<gene>
    <name evidence="2" type="ORF">TNCV_4974371</name>
</gene>
<name>A0A8X6SMW0_TRICX</name>
<sequence>MCDHFHAHNPLVITDSSAMRWVQSALSIHHFLLHLMMVDPHHSFLISLKDNPQSLKATLLPHSNSETWSKGARCLPRDEGVKQLTQKNARKSIAALKIANLFSLYITLAGTFAVARDVHLRYNANGLYISSPRTHDVNFTCFLQSVAFCVASSVQLLIVP</sequence>
<evidence type="ECO:0000313" key="2">
    <source>
        <dbReference type="EMBL" id="GFY11937.1"/>
    </source>
</evidence>
<keyword evidence="1" id="KW-1133">Transmembrane helix</keyword>